<feature type="transmembrane region" description="Helical" evidence="5">
    <location>
        <begin position="31"/>
        <end position="49"/>
    </location>
</feature>
<dbReference type="GO" id="GO:0008519">
    <property type="term" value="F:ammonium channel activity"/>
    <property type="evidence" value="ECO:0007669"/>
    <property type="project" value="InterPro"/>
</dbReference>
<evidence type="ECO:0000256" key="3">
    <source>
        <dbReference type="ARBA" id="ARBA00022989"/>
    </source>
</evidence>
<dbReference type="InterPro" id="IPR002229">
    <property type="entry name" value="RhesusRHD"/>
</dbReference>
<keyword evidence="2 5" id="KW-0812">Transmembrane</keyword>
<proteinExistence type="predicted"/>
<evidence type="ECO:0000313" key="8">
    <source>
        <dbReference type="Proteomes" id="UP000663874"/>
    </source>
</evidence>
<evidence type="ECO:0000256" key="5">
    <source>
        <dbReference type="SAM" id="Phobius"/>
    </source>
</evidence>
<feature type="domain" description="Ammonium transporter AmtB-like" evidence="6">
    <location>
        <begin position="3"/>
        <end position="51"/>
    </location>
</feature>
<dbReference type="AlphaFoldDB" id="A0A818T8T3"/>
<keyword evidence="3 5" id="KW-1133">Transmembrane helix</keyword>
<dbReference type="InterPro" id="IPR029020">
    <property type="entry name" value="Ammonium/urea_transptr"/>
</dbReference>
<gene>
    <name evidence="7" type="ORF">FNK824_LOCUS8022</name>
</gene>
<feature type="non-terminal residue" evidence="7">
    <location>
        <position position="1"/>
    </location>
</feature>
<evidence type="ECO:0000256" key="2">
    <source>
        <dbReference type="ARBA" id="ARBA00022692"/>
    </source>
</evidence>
<evidence type="ECO:0000313" key="7">
    <source>
        <dbReference type="EMBL" id="CAF3683688.1"/>
    </source>
</evidence>
<feature type="transmembrane region" description="Helical" evidence="5">
    <location>
        <begin position="6"/>
        <end position="24"/>
    </location>
</feature>
<keyword evidence="4 5" id="KW-0472">Membrane</keyword>
<sequence length="199" mass="22356">FYYSFFQDVHVMMFIGFGFLMTFLRRYSFSSVSFNFLIAAFVVEWAILVHGGEHRSAAVQAGYQCAGLLLTLGMAIVGGVFTGLILRLPIFASPDNNSYFDDSLNWHVPQDFVAEDSALGSLIKNILPTNMQLEENPKQATPIIVKYNPNTIEFIQEKSPRQSIQTVSRQSDQSVFLNVADLKNDQSNPTSPVLFTQRL</sequence>
<comment type="caution">
    <text evidence="7">The sequence shown here is derived from an EMBL/GenBank/DDBJ whole genome shotgun (WGS) entry which is preliminary data.</text>
</comment>
<dbReference type="Proteomes" id="UP000663874">
    <property type="component" value="Unassembled WGS sequence"/>
</dbReference>
<accession>A0A818T8T3</accession>
<dbReference type="PRINTS" id="PR00342">
    <property type="entry name" value="RHESUSRHD"/>
</dbReference>
<dbReference type="Gene3D" id="1.10.3430.10">
    <property type="entry name" value="Ammonium transporter AmtB like domains"/>
    <property type="match status" value="2"/>
</dbReference>
<dbReference type="GO" id="GO:0005886">
    <property type="term" value="C:plasma membrane"/>
    <property type="evidence" value="ECO:0007669"/>
    <property type="project" value="InterPro"/>
</dbReference>
<reference evidence="7" key="1">
    <citation type="submission" date="2021-02" db="EMBL/GenBank/DDBJ databases">
        <authorList>
            <person name="Nowell W R."/>
        </authorList>
    </citation>
    <scope>NUCLEOTIDE SEQUENCE</scope>
</reference>
<evidence type="ECO:0000256" key="4">
    <source>
        <dbReference type="ARBA" id="ARBA00023136"/>
    </source>
</evidence>
<evidence type="ECO:0000259" key="6">
    <source>
        <dbReference type="Pfam" id="PF00909"/>
    </source>
</evidence>
<name>A0A818T8T3_9BILA</name>
<feature type="transmembrane region" description="Helical" evidence="5">
    <location>
        <begin position="61"/>
        <end position="86"/>
    </location>
</feature>
<organism evidence="7 8">
    <name type="scientific">Rotaria sordida</name>
    <dbReference type="NCBI Taxonomy" id="392033"/>
    <lineage>
        <taxon>Eukaryota</taxon>
        <taxon>Metazoa</taxon>
        <taxon>Spiralia</taxon>
        <taxon>Gnathifera</taxon>
        <taxon>Rotifera</taxon>
        <taxon>Eurotatoria</taxon>
        <taxon>Bdelloidea</taxon>
        <taxon>Philodinida</taxon>
        <taxon>Philodinidae</taxon>
        <taxon>Rotaria</taxon>
    </lineage>
</organism>
<protein>
    <recommendedName>
        <fullName evidence="6">Ammonium transporter AmtB-like domain-containing protein</fullName>
    </recommendedName>
</protein>
<dbReference type="Pfam" id="PF00909">
    <property type="entry name" value="Ammonium_transp"/>
    <property type="match status" value="1"/>
</dbReference>
<comment type="subcellular location">
    <subcellularLocation>
        <location evidence="1">Membrane</location>
        <topology evidence="1">Multi-pass membrane protein</topology>
    </subcellularLocation>
</comment>
<dbReference type="InterPro" id="IPR024041">
    <property type="entry name" value="NH4_transpt_AmtB-like_dom"/>
</dbReference>
<evidence type="ECO:0000256" key="1">
    <source>
        <dbReference type="ARBA" id="ARBA00004141"/>
    </source>
</evidence>
<dbReference type="EMBL" id="CAJOBE010000772">
    <property type="protein sequence ID" value="CAF3683688.1"/>
    <property type="molecule type" value="Genomic_DNA"/>
</dbReference>